<feature type="binding site" evidence="11">
    <location>
        <begin position="448"/>
        <end position="452"/>
    </location>
    <ligand>
        <name>substrate</name>
    </ligand>
</feature>
<comment type="caution">
    <text evidence="15">The sequence shown here is derived from an EMBL/GenBank/DDBJ whole genome shotgun (WGS) entry which is preliminary data.</text>
</comment>
<dbReference type="InterPro" id="IPR036866">
    <property type="entry name" value="RibonucZ/Hydroxyglut_hydro"/>
</dbReference>
<dbReference type="Gene3D" id="3.10.20.580">
    <property type="match status" value="1"/>
</dbReference>
<evidence type="ECO:0000313" key="15">
    <source>
        <dbReference type="EMBL" id="PIP73292.1"/>
    </source>
</evidence>
<dbReference type="PANTHER" id="PTHR43694">
    <property type="entry name" value="RIBONUCLEASE J"/>
    <property type="match status" value="1"/>
</dbReference>
<dbReference type="GO" id="GO:0008270">
    <property type="term" value="F:zinc ion binding"/>
    <property type="evidence" value="ECO:0007669"/>
    <property type="project" value="InterPro"/>
</dbReference>
<comment type="caution">
    <text evidence="9">Lacks conserved residue(s) required for the propagation of feature annotation.</text>
</comment>
<keyword evidence="1 9" id="KW-0963">Cytoplasm</keyword>
<evidence type="ECO:0000256" key="2">
    <source>
        <dbReference type="ARBA" id="ARBA00022722"/>
    </source>
</evidence>
<dbReference type="InterPro" id="IPR055132">
    <property type="entry name" value="RNase_J_b_CASP"/>
</dbReference>
<evidence type="ECO:0000256" key="1">
    <source>
        <dbReference type="ARBA" id="ARBA00022490"/>
    </source>
</evidence>
<feature type="binding site" evidence="12">
    <location>
        <position position="161"/>
    </location>
    <ligand>
        <name>Zn(2+)</name>
        <dbReference type="ChEBI" id="CHEBI:29105"/>
        <label>1</label>
        <note>catalytic</note>
    </ligand>
</feature>
<keyword evidence="12" id="KW-0106">Calcium</keyword>
<feature type="binding site" evidence="12">
    <location>
        <position position="133"/>
    </location>
    <ligand>
        <name>Ca(2+)</name>
        <dbReference type="ChEBI" id="CHEBI:29108"/>
    </ligand>
</feature>
<accession>A0A2H0CTN7</accession>
<comment type="cofactor">
    <cofactor evidence="12">
        <name>Ca(2+)</name>
        <dbReference type="ChEBI" id="CHEBI:29108"/>
    </cofactor>
    <text evidence="12">Binds 1 Ca(2+) cation per subunit. Seen in 1 crystal structure, it is not clear if it is physiologically important.</text>
</comment>
<dbReference type="PANTHER" id="PTHR43694:SF1">
    <property type="entry name" value="RIBONUCLEASE J"/>
    <property type="match status" value="1"/>
</dbReference>
<dbReference type="GO" id="GO:0003723">
    <property type="term" value="F:RNA binding"/>
    <property type="evidence" value="ECO:0007669"/>
    <property type="project" value="UniProtKB-UniRule"/>
</dbReference>
<dbReference type="Proteomes" id="UP000230638">
    <property type="component" value="Unassembled WGS sequence"/>
</dbReference>
<feature type="active site" description="Proton donor" evidence="10">
    <location>
        <position position="279"/>
    </location>
</feature>
<feature type="binding site" evidence="12">
    <location>
        <position position="158"/>
    </location>
    <ligand>
        <name>Zn(2+)</name>
        <dbReference type="ChEBI" id="CHEBI:29105"/>
        <label>1</label>
        <note>catalytic</note>
    </ligand>
</feature>
<dbReference type="HAMAP" id="MF_01491">
    <property type="entry name" value="RNase_J_bact"/>
    <property type="match status" value="1"/>
</dbReference>
<dbReference type="InterPro" id="IPR001279">
    <property type="entry name" value="Metallo-B-lactamas"/>
</dbReference>
<dbReference type="InterPro" id="IPR004613">
    <property type="entry name" value="RNase_J"/>
</dbReference>
<evidence type="ECO:0000256" key="9">
    <source>
        <dbReference type="HAMAP-Rule" id="MF_01491"/>
    </source>
</evidence>
<comment type="cofactor">
    <cofactor evidence="12">
        <name>Zn(2+)</name>
        <dbReference type="ChEBI" id="CHEBI:29105"/>
    </cofactor>
    <text evidence="12">Binds 2 Zn(2+) ions per subunit. It is not clear if Zn(2+) or Mg(2+) is physiologically important.</text>
</comment>
<dbReference type="Pfam" id="PF17770">
    <property type="entry name" value="RNase_J_C"/>
    <property type="match status" value="1"/>
</dbReference>
<dbReference type="SMART" id="SM00849">
    <property type="entry name" value="Lactamase_B"/>
    <property type="match status" value="1"/>
</dbReference>
<comment type="function">
    <text evidence="9">An RNase that has 5'-3' exonuclease and possibly endonuclease activity. Involved in maturation of rRNA and in some organisms also mRNA maturation and/or decay.</text>
</comment>
<dbReference type="EMBL" id="PCTL01000025">
    <property type="protein sequence ID" value="PIP73292.1"/>
    <property type="molecule type" value="Genomic_DNA"/>
</dbReference>
<evidence type="ECO:0000256" key="4">
    <source>
        <dbReference type="ARBA" id="ARBA00022759"/>
    </source>
</evidence>
<proteinExistence type="inferred from homology"/>
<keyword evidence="7 9" id="KW-0269">Exonuclease</keyword>
<dbReference type="CDD" id="cd07714">
    <property type="entry name" value="RNaseJ_MBL-fold"/>
    <property type="match status" value="1"/>
</dbReference>
<keyword evidence="6 12" id="KW-0862">Zinc</keyword>
<keyword evidence="3 12" id="KW-0479">Metal-binding</keyword>
<dbReference type="GO" id="GO:0005737">
    <property type="term" value="C:cytoplasm"/>
    <property type="evidence" value="ECO:0007669"/>
    <property type="project" value="UniProtKB-SubCell"/>
</dbReference>
<evidence type="ECO:0000256" key="8">
    <source>
        <dbReference type="ARBA" id="ARBA00022884"/>
    </source>
</evidence>
<feature type="binding site" evidence="12">
    <location>
        <position position="156"/>
    </location>
    <ligand>
        <name>Zn(2+)</name>
        <dbReference type="ChEBI" id="CHEBI:29105"/>
        <label>1</label>
        <note>catalytic</note>
    </ligand>
</feature>
<feature type="binding site" evidence="12">
    <location>
        <position position="160"/>
    </location>
    <ligand>
        <name>Zn(2+)</name>
        <dbReference type="ChEBI" id="CHEBI:29105"/>
        <label>1</label>
        <note>catalytic</note>
    </ligand>
</feature>
<comment type="subcellular location">
    <subcellularLocation>
        <location evidence="9">Cytoplasm</location>
    </subcellularLocation>
</comment>
<dbReference type="PIRSF" id="PIRSF004803">
    <property type="entry name" value="RnjA"/>
    <property type="match status" value="1"/>
</dbReference>
<evidence type="ECO:0000256" key="10">
    <source>
        <dbReference type="PIRSR" id="PIRSR004803-1"/>
    </source>
</evidence>
<dbReference type="Pfam" id="PF07521">
    <property type="entry name" value="RMMBL"/>
    <property type="match status" value="1"/>
</dbReference>
<protein>
    <recommendedName>
        <fullName evidence="9">Ribonuclease J</fullName>
        <shortName evidence="9">RNase J</shortName>
        <ecNumber evidence="9">3.1.-.-</ecNumber>
    </recommendedName>
</protein>
<feature type="domain" description="Metallo-beta-lactamase" evidence="14">
    <location>
        <begin position="103"/>
        <end position="299"/>
    </location>
</feature>
<dbReference type="GO" id="GO:0006364">
    <property type="term" value="P:rRNA processing"/>
    <property type="evidence" value="ECO:0007669"/>
    <property type="project" value="UniProtKB-UniRule"/>
</dbReference>
<dbReference type="Gene3D" id="3.60.15.10">
    <property type="entry name" value="Ribonuclease Z/Hydroxyacylglutathione hydrolase-like"/>
    <property type="match status" value="1"/>
</dbReference>
<evidence type="ECO:0000256" key="12">
    <source>
        <dbReference type="PIRSR" id="PIRSR004803-3"/>
    </source>
</evidence>
<dbReference type="Pfam" id="PF00753">
    <property type="entry name" value="Lactamase_B"/>
    <property type="match status" value="1"/>
</dbReference>
<feature type="binding site" evidence="12">
    <location>
        <position position="131"/>
    </location>
    <ligand>
        <name>Ca(2+)</name>
        <dbReference type="ChEBI" id="CHEBI:29108"/>
    </ligand>
</feature>
<dbReference type="Pfam" id="PF22505">
    <property type="entry name" value="RNase_J_b_CASP"/>
    <property type="match status" value="1"/>
</dbReference>
<keyword evidence="8 9" id="KW-0694">RNA-binding</keyword>
<dbReference type="AlphaFoldDB" id="A0A2H0CTN7"/>
<organism evidence="15 16">
    <name type="scientific">Candidatus Lloydbacteria bacterium CG22_combo_CG10-13_8_21_14_all_47_15</name>
    <dbReference type="NCBI Taxonomy" id="1974635"/>
    <lineage>
        <taxon>Bacteria</taxon>
        <taxon>Candidatus Lloydiibacteriota</taxon>
    </lineage>
</organism>
<feature type="compositionally biased region" description="Basic and acidic residues" evidence="13">
    <location>
        <begin position="9"/>
        <end position="30"/>
    </location>
</feature>
<evidence type="ECO:0000313" key="16">
    <source>
        <dbReference type="Proteomes" id="UP000230638"/>
    </source>
</evidence>
<comment type="subunit">
    <text evidence="9">Homodimer, may be a subunit of the RNA degradosome.</text>
</comment>
<dbReference type="InterPro" id="IPR041636">
    <property type="entry name" value="RNase_J_C"/>
</dbReference>
<dbReference type="InterPro" id="IPR030854">
    <property type="entry name" value="RNase_J_bac"/>
</dbReference>
<evidence type="ECO:0000256" key="11">
    <source>
        <dbReference type="PIRSR" id="PIRSR004803-2"/>
    </source>
</evidence>
<comment type="similarity">
    <text evidence="9">Belongs to the metallo-beta-lactamase superfamily. RNA-metabolizing metallo-beta-lactamase-like family. Bacterial RNase J subfamily.</text>
</comment>
<feature type="binding site" evidence="12">
    <location>
        <position position="225"/>
    </location>
    <ligand>
        <name>Zn(2+)</name>
        <dbReference type="ChEBI" id="CHEBI:29105"/>
        <label>1</label>
        <note>catalytic</note>
    </ligand>
</feature>
<feature type="binding site" evidence="12">
    <location>
        <position position="474"/>
    </location>
    <ligand>
        <name>Zn(2+)</name>
        <dbReference type="ChEBI" id="CHEBI:29105"/>
        <label>1</label>
        <note>catalytic</note>
    </ligand>
</feature>
<dbReference type="SUPFAM" id="SSF56281">
    <property type="entry name" value="Metallo-hydrolase/oxidoreductase"/>
    <property type="match status" value="1"/>
</dbReference>
<evidence type="ECO:0000256" key="5">
    <source>
        <dbReference type="ARBA" id="ARBA00022801"/>
    </source>
</evidence>
<dbReference type="GO" id="GO:0004534">
    <property type="term" value="F:5'-3' RNA exonuclease activity"/>
    <property type="evidence" value="ECO:0007669"/>
    <property type="project" value="UniProtKB-UniRule"/>
</dbReference>
<feature type="binding site" evidence="12">
    <location>
        <position position="247"/>
    </location>
    <ligand>
        <name>Zn(2+)</name>
        <dbReference type="ChEBI" id="CHEBI:29105"/>
        <label>1</label>
        <note>catalytic</note>
    </ligand>
</feature>
<evidence type="ECO:0000259" key="14">
    <source>
        <dbReference type="SMART" id="SM00849"/>
    </source>
</evidence>
<feature type="active site" description="Proton acceptor" evidence="10">
    <location>
        <position position="452"/>
    </location>
</feature>
<dbReference type="NCBIfam" id="TIGR00649">
    <property type="entry name" value="MG423"/>
    <property type="match status" value="1"/>
</dbReference>
<evidence type="ECO:0000256" key="6">
    <source>
        <dbReference type="ARBA" id="ARBA00022833"/>
    </source>
</evidence>
<feature type="compositionally biased region" description="Basic and acidic residues" evidence="13">
    <location>
        <begin position="40"/>
        <end position="54"/>
    </location>
</feature>
<dbReference type="GO" id="GO:0004521">
    <property type="term" value="F:RNA endonuclease activity"/>
    <property type="evidence" value="ECO:0007669"/>
    <property type="project" value="UniProtKB-UniRule"/>
</dbReference>
<dbReference type="InterPro" id="IPR042173">
    <property type="entry name" value="RNase_J_2"/>
</dbReference>
<evidence type="ECO:0000256" key="3">
    <source>
        <dbReference type="ARBA" id="ARBA00022723"/>
    </source>
</evidence>
<keyword evidence="2 9" id="KW-0540">Nuclease</keyword>
<name>A0A2H0CTN7_9BACT</name>
<dbReference type="EC" id="3.1.-.-" evidence="9"/>
<dbReference type="Gene3D" id="3.40.50.10710">
    <property type="entry name" value="Metallo-hydrolase/oxidoreductase"/>
    <property type="match status" value="1"/>
</dbReference>
<keyword evidence="4 9" id="KW-0255">Endonuclease</keyword>
<reference evidence="15 16" key="1">
    <citation type="submission" date="2017-09" db="EMBL/GenBank/DDBJ databases">
        <title>Depth-based differentiation of microbial function through sediment-hosted aquifers and enrichment of novel symbionts in the deep terrestrial subsurface.</title>
        <authorList>
            <person name="Probst A.J."/>
            <person name="Ladd B."/>
            <person name="Jarett J.K."/>
            <person name="Geller-Mcgrath D.E."/>
            <person name="Sieber C.M."/>
            <person name="Emerson J.B."/>
            <person name="Anantharaman K."/>
            <person name="Thomas B.C."/>
            <person name="Malmstrom R."/>
            <person name="Stieglmeier M."/>
            <person name="Klingl A."/>
            <person name="Woyke T."/>
            <person name="Ryan C.M."/>
            <person name="Banfield J.F."/>
        </authorList>
    </citation>
    <scope>NUCLEOTIDE SEQUENCE [LARGE SCALE GENOMIC DNA]</scope>
    <source>
        <strain evidence="15">CG22_combo_CG10-13_8_21_14_all_47_15</strain>
    </source>
</reference>
<sequence length="643" mass="71879">MIQQTHAGSLDKRNPRRERATTSGAGEKRTNRVNTAHSTHGGERKEGRRKELPRGKARGMRRADRGRRPPAPIARTRKASARIPALGEGNIRIIPLGGVEEIGKNMTAIQFGEDIIVVDAGFQFREEDTPGIDYILPNTKYLEERKANVRALVVTHGHLDHIGAIPYLMEKLGNPPIYSRNLTTIMIKKRQEEFPHMPELNIQVVEKSDRVKLGNLSVSFFAVTHTIPDAMGVIIKTPYGNIVHTGDLKLDHTNGIPTDAEEEEFSIFTKEPTLLLMADSTNVERPGFSIPERKVHENLDEIIKSVRGRIIIGTFASQLERIIKIIEFGEKNGKKIVVEGRSMKNNIEVAKATGYLKMAQQTVIPAEQIGSYPPSKIMILATGAQGEEYAALMRIANKQHKTIQFRKDDTVLLSSSIIPGNERSIQKLKDNISRHGTKIIHYQVSDVHSSGHAYHDETLWIHKKIAPKFFIPIHGYHYMLRVHTEIAKEAGTLAEHIIIPDNGSVIEITDKGTKIILRKETAPSNPIMVDGFSVGDVQEVVLRDRQMLSQDGMFVVIATIDVKTGKLKKSPDIISRGFVYLKESQELLARARDIVKKSVEQTTAGMHPINFDYVKNNITDATSRYLFQKAGKRPIVIPVVLGV</sequence>
<dbReference type="InterPro" id="IPR011108">
    <property type="entry name" value="RMMBL"/>
</dbReference>
<feature type="region of interest" description="Disordered" evidence="13">
    <location>
        <begin position="1"/>
        <end position="79"/>
    </location>
</feature>
<keyword evidence="5 9" id="KW-0378">Hydrolase</keyword>
<keyword evidence="9" id="KW-0698">rRNA processing</keyword>
<feature type="binding site" evidence="12">
    <location>
        <position position="530"/>
    </location>
    <ligand>
        <name>Ca(2+)</name>
        <dbReference type="ChEBI" id="CHEBI:29108"/>
    </ligand>
</feature>
<evidence type="ECO:0000256" key="13">
    <source>
        <dbReference type="SAM" id="MobiDB-lite"/>
    </source>
</evidence>
<evidence type="ECO:0000256" key="7">
    <source>
        <dbReference type="ARBA" id="ARBA00022839"/>
    </source>
</evidence>
<gene>
    <name evidence="9" type="primary">rnj</name>
    <name evidence="15" type="ORF">COW88_02410</name>
</gene>